<dbReference type="InterPro" id="IPR052894">
    <property type="entry name" value="AsmA-related"/>
</dbReference>
<gene>
    <name evidence="2" type="ORF">GCM10022279_15580</name>
</gene>
<proteinExistence type="predicted"/>
<dbReference type="SUPFAM" id="SSF103088">
    <property type="entry name" value="OmpA-like"/>
    <property type="match status" value="1"/>
</dbReference>
<organism evidence="2 3">
    <name type="scientific">Comamonas faecalis</name>
    <dbReference type="NCBI Taxonomy" id="1387849"/>
    <lineage>
        <taxon>Bacteria</taxon>
        <taxon>Pseudomonadati</taxon>
        <taxon>Pseudomonadota</taxon>
        <taxon>Betaproteobacteria</taxon>
        <taxon>Burkholderiales</taxon>
        <taxon>Comamonadaceae</taxon>
        <taxon>Comamonas</taxon>
    </lineage>
</organism>
<reference evidence="3" key="1">
    <citation type="journal article" date="2019" name="Int. J. Syst. Evol. Microbiol.">
        <title>The Global Catalogue of Microorganisms (GCM) 10K type strain sequencing project: providing services to taxonomists for standard genome sequencing and annotation.</title>
        <authorList>
            <consortium name="The Broad Institute Genomics Platform"/>
            <consortium name="The Broad Institute Genome Sequencing Center for Infectious Disease"/>
            <person name="Wu L."/>
            <person name="Ma J."/>
        </authorList>
    </citation>
    <scope>NUCLEOTIDE SEQUENCE [LARGE SCALE GENOMIC DNA]</scope>
    <source>
        <strain evidence="3">JCM 17561</strain>
    </source>
</reference>
<dbReference type="PANTHER" id="PTHR30441:SF8">
    <property type="entry name" value="DUF748 DOMAIN-CONTAINING PROTEIN"/>
    <property type="match status" value="1"/>
</dbReference>
<comment type="caution">
    <text evidence="2">The sequence shown here is derived from an EMBL/GenBank/DDBJ whole genome shotgun (WGS) entry which is preliminary data.</text>
</comment>
<dbReference type="EMBL" id="BAABBP010000011">
    <property type="protein sequence ID" value="GAA3993132.1"/>
    <property type="molecule type" value="Genomic_DNA"/>
</dbReference>
<feature type="region of interest" description="Disordered" evidence="1">
    <location>
        <begin position="316"/>
        <end position="353"/>
    </location>
</feature>
<dbReference type="Proteomes" id="UP001501627">
    <property type="component" value="Unassembled WGS sequence"/>
</dbReference>
<evidence type="ECO:0008006" key="4">
    <source>
        <dbReference type="Google" id="ProtNLM"/>
    </source>
</evidence>
<dbReference type="InterPro" id="IPR008023">
    <property type="entry name" value="DUF748"/>
</dbReference>
<keyword evidence="3" id="KW-1185">Reference proteome</keyword>
<feature type="compositionally biased region" description="Low complexity" evidence="1">
    <location>
        <begin position="331"/>
        <end position="344"/>
    </location>
</feature>
<dbReference type="InterPro" id="IPR036737">
    <property type="entry name" value="OmpA-like_sf"/>
</dbReference>
<evidence type="ECO:0000313" key="3">
    <source>
        <dbReference type="Proteomes" id="UP001501627"/>
    </source>
</evidence>
<dbReference type="Pfam" id="PF05359">
    <property type="entry name" value="DUF748"/>
    <property type="match status" value="1"/>
</dbReference>
<feature type="region of interest" description="Disordered" evidence="1">
    <location>
        <begin position="1227"/>
        <end position="1246"/>
    </location>
</feature>
<dbReference type="PANTHER" id="PTHR30441">
    <property type="entry name" value="DUF748 DOMAIN-CONTAINING PROTEIN"/>
    <property type="match status" value="1"/>
</dbReference>
<name>A0ABP7R651_9BURK</name>
<accession>A0ABP7R651</accession>
<dbReference type="Gene3D" id="3.30.1330.60">
    <property type="entry name" value="OmpA-like domain"/>
    <property type="match status" value="1"/>
</dbReference>
<sequence length="1246" mass="133349">MRRLLWALTALLLLWGVAWLAVPPLVRSQLQRHASEALGRQVTVDKVEFSPWSLELTLHGLRIATQDGAGTQLEIARIYADAELQSLWRLGPVVDAIAVDRPVLHLAQTAPGVLDIDDVLQRLAASPAPEPPSKPLRFALYNLQLQGGLVDFDDQVVGSKQVLNDLQLRLPFISNLKADREVKVTPHLAFQLNGSPFETTAQSTPFTDDRKTSVHLQIRQFNLADLAGYIPASAPARLKAALLDADLDLDFIQEDDPVVRLTGRVGLEGVKTTDVQGRPQLEIDRLGLELADVQPLRRRVDLAALELSGVRGQLQRAGDGSLSLPTGQGSGAADSPGPAAQADLPDAKADPAADASADWQLHLRDLRLRDGGLTWIDASLPGGSAQWQLSQWQLDASDLRWPLQAQPTQLRTSAAIAGGGVDADRAAQLALQGQVGASQSQAALSLQNLRIEMAAPYLAQWLEPRATGVVDADVGVAFDRGALAVQVARLSVSDMQLDCPGGGACAGRAAATGKPTKAGKSTPDRPVQWQQLLVEGARILPLARSAQVQRVTLARPQLQIARSAAGRWMAEDWVKPQPKAAPQPSAAGKRADAAPPWRVQVQSVQLRQGAAQLRDASMGQPVQLQLAAIDLQAQGVDWNGSALAPVKLQLKTQVEAGRRLKPGQLQVDGQLSMAPQLDARMRIAATRLPLQLLQPYVAEAVNVDVRRADASLHATLHYAQQRDAARVALQGDAALDAVQVQVADDAAGDAPQSAGQARVGARGEDLLRWKTLALQGVDLKLQPGRPLSLDVRQTTLSDFFARIIVHEDGRINLQDIPKAQEGAEGGAAAAQPAAADAGPAPMLRFGPVALNRGEVHFSDHFIRPNYSANLSELQGQLSAFSSQPAQDGSVQMAQLQLQGLAQGSASLRIEGQLNPLTTPLALDIQGHMRDLDLPPLSPYSIKYAGHGIERGKLSMDVAYKIEPDGQLTASNKLVLNQLSFGDPVEGAPASLPVRLATALLADRNGVIDVDLPISGSLNDPEFRLGAVILKVIGNLIMKAVTAPFSLLTGLLGSSGDEQGVIHFTPGSAQLDAAAHQQLDKVAQALVERPAVKATITGWSDSQAEADGYRQARLQSMLLAYKRRQAQRAGQDPDAVTTVTAEEYPELLHQVYKRTDGIGKQRNLIGMIKDVPEEQMQALLLQSIAVSEDAMRQLALERAEAVRDYLAAQKVPAQQLFIGAAKSHDAQADKAQGEGWKPQADLALSAR</sequence>
<protein>
    <recommendedName>
        <fullName evidence="4">DUF748 domain-containing protein</fullName>
    </recommendedName>
</protein>
<evidence type="ECO:0000256" key="1">
    <source>
        <dbReference type="SAM" id="MobiDB-lite"/>
    </source>
</evidence>
<evidence type="ECO:0000313" key="2">
    <source>
        <dbReference type="EMBL" id="GAA3993132.1"/>
    </source>
</evidence>